<dbReference type="SUPFAM" id="SSF103196">
    <property type="entry name" value="Roadblock/LC7 domain"/>
    <property type="match status" value="1"/>
</dbReference>
<dbReference type="InterPro" id="IPR004942">
    <property type="entry name" value="Roadblock/LAMTOR2_dom"/>
</dbReference>
<feature type="domain" description="Roadblock/LAMTOR2" evidence="1">
    <location>
        <begin position="16"/>
        <end position="110"/>
    </location>
</feature>
<dbReference type="RefSeq" id="WP_306746057.1">
    <property type="nucleotide sequence ID" value="NZ_NSDM01000005.1"/>
</dbReference>
<proteinExistence type="predicted"/>
<dbReference type="Gene3D" id="3.30.450.30">
    <property type="entry name" value="Dynein light chain 2a, cytoplasmic"/>
    <property type="match status" value="1"/>
</dbReference>
<evidence type="ECO:0000259" key="1">
    <source>
        <dbReference type="SMART" id="SM00960"/>
    </source>
</evidence>
<dbReference type="EMBL" id="NSDM01000005">
    <property type="protein sequence ID" value="MDQ2584901.1"/>
    <property type="molecule type" value="Genomic_DNA"/>
</dbReference>
<gene>
    <name evidence="2" type="ORF">CKY47_13095</name>
</gene>
<organism evidence="2 3">
    <name type="scientific">Saccharothrix yanglingensis</name>
    <dbReference type="NCBI Taxonomy" id="659496"/>
    <lineage>
        <taxon>Bacteria</taxon>
        <taxon>Bacillati</taxon>
        <taxon>Actinomycetota</taxon>
        <taxon>Actinomycetes</taxon>
        <taxon>Pseudonocardiales</taxon>
        <taxon>Pseudonocardiaceae</taxon>
        <taxon>Saccharothrix</taxon>
    </lineage>
</organism>
<accession>A0ABU0WYL9</accession>
<keyword evidence="3" id="KW-1185">Reference proteome</keyword>
<sequence length="137" mass="13828">MTADRVQIRLQDPAALGELLGKVRADVDGVDGLVVTSRDGIVLAADLGPGTSHPDDTAAQAAAMAAASAGIGYRFVQASNLGRLQGVVLEGDRGCVGVQPLSGTLLLVLLGAPGTVMGRFTVAVKRVLAQLLAPATD</sequence>
<name>A0ABU0WYL9_9PSEU</name>
<dbReference type="Proteomes" id="UP001225605">
    <property type="component" value="Unassembled WGS sequence"/>
</dbReference>
<comment type="caution">
    <text evidence="2">The sequence shown here is derived from an EMBL/GenBank/DDBJ whole genome shotgun (WGS) entry which is preliminary data.</text>
</comment>
<evidence type="ECO:0000313" key="3">
    <source>
        <dbReference type="Proteomes" id="UP001225605"/>
    </source>
</evidence>
<protein>
    <recommendedName>
        <fullName evidence="1">Roadblock/LAMTOR2 domain-containing protein</fullName>
    </recommendedName>
</protein>
<evidence type="ECO:0000313" key="2">
    <source>
        <dbReference type="EMBL" id="MDQ2584901.1"/>
    </source>
</evidence>
<dbReference type="SMART" id="SM00960">
    <property type="entry name" value="Robl_LC7"/>
    <property type="match status" value="1"/>
</dbReference>
<dbReference type="Pfam" id="PF03259">
    <property type="entry name" value="Robl_LC7"/>
    <property type="match status" value="1"/>
</dbReference>
<reference evidence="2 3" key="1">
    <citation type="submission" date="2017-06" db="EMBL/GenBank/DDBJ databases">
        <title>Cultured bacterium strain Saccharothrix yanglingensis Hhs.015.</title>
        <authorList>
            <person name="Xia Y."/>
        </authorList>
    </citation>
    <scope>NUCLEOTIDE SEQUENCE [LARGE SCALE GENOMIC DNA]</scope>
    <source>
        <strain evidence="2 3">Hhs.015</strain>
    </source>
</reference>